<dbReference type="Pfam" id="PF02214">
    <property type="entry name" value="BTB_2"/>
    <property type="match status" value="1"/>
</dbReference>
<dbReference type="PANTHER" id="PTHR11145">
    <property type="entry name" value="BTB/POZ DOMAIN-CONTAINING ADAPTER FOR CUL3-MEDIATED RHOA DEGRADATION PROTEIN FAMILY MEMBER"/>
    <property type="match status" value="1"/>
</dbReference>
<dbReference type="SUPFAM" id="SSF54695">
    <property type="entry name" value="POZ domain"/>
    <property type="match status" value="1"/>
</dbReference>
<gene>
    <name evidence="2" type="primary">Kctd8_0</name>
    <name evidence="2" type="ORF">g.15438</name>
</gene>
<dbReference type="PANTHER" id="PTHR11145:SF8">
    <property type="entry name" value="RE57120P"/>
    <property type="match status" value="1"/>
</dbReference>
<evidence type="ECO:0000313" key="2">
    <source>
        <dbReference type="EMBL" id="MDE51016.1"/>
    </source>
</evidence>
<dbReference type="InterPro" id="IPR003131">
    <property type="entry name" value="T1-type_BTB"/>
</dbReference>
<dbReference type="AlphaFoldDB" id="A0A6G1SKF4"/>
<evidence type="ECO:0000259" key="1">
    <source>
        <dbReference type="Pfam" id="PF02214"/>
    </source>
</evidence>
<name>A0A6G1SKF4_9ACAR</name>
<proteinExistence type="predicted"/>
<reference evidence="2" key="1">
    <citation type="submission" date="2018-10" db="EMBL/GenBank/DDBJ databases">
        <title>Transcriptome assembly of Aceria tosichella (Wheat curl mite) Type 2.</title>
        <authorList>
            <person name="Scully E.D."/>
            <person name="Geib S.M."/>
            <person name="Palmer N.A."/>
            <person name="Gupta A.K."/>
            <person name="Sarath G."/>
            <person name="Tatineni S."/>
        </authorList>
    </citation>
    <scope>NUCLEOTIDE SEQUENCE</scope>
    <source>
        <strain evidence="2">LincolnNE</strain>
    </source>
</reference>
<organism evidence="2">
    <name type="scientific">Aceria tosichella</name>
    <name type="common">wheat curl mite</name>
    <dbReference type="NCBI Taxonomy" id="561515"/>
    <lineage>
        <taxon>Eukaryota</taxon>
        <taxon>Metazoa</taxon>
        <taxon>Ecdysozoa</taxon>
        <taxon>Arthropoda</taxon>
        <taxon>Chelicerata</taxon>
        <taxon>Arachnida</taxon>
        <taxon>Acari</taxon>
        <taxon>Acariformes</taxon>
        <taxon>Trombidiformes</taxon>
        <taxon>Prostigmata</taxon>
        <taxon>Eupodina</taxon>
        <taxon>Eriophyoidea</taxon>
        <taxon>Eriophyidae</taxon>
        <taxon>Eriophyinae</taxon>
        <taxon>Aceriini</taxon>
        <taxon>Aceria</taxon>
    </lineage>
</organism>
<dbReference type="InterPro" id="IPR045068">
    <property type="entry name" value="BACURD1-3"/>
</dbReference>
<dbReference type="InterPro" id="IPR011333">
    <property type="entry name" value="SKP1/BTB/POZ_sf"/>
</dbReference>
<protein>
    <submittedName>
        <fullName evidence="2">BTB/POZ domain-containing protein KCTD8</fullName>
    </submittedName>
</protein>
<sequence length="209" mass="24280">MEPNQEQYIQFDLGERIFICSLKTLQKYPDSTLAKCLMHSSSIEKGTTISLECESKYFQWILDYMRDGRLDKMDSLSQHEVKQLSKEAKFFCLNELVKLCKLRIETHFMSQGCLEPKIITSRLELDEILEGAKKTGAFTVLLNTEKLDRKKIAELTELGPSDNFTLLSCHGLITGYHSEFYKAGKLVKYSEDPDDLLSYVYYYYNQVFL</sequence>
<accession>A0A6G1SKF4</accession>
<feature type="domain" description="Potassium channel tetramerisation-type BTB" evidence="1">
    <location>
        <begin position="10"/>
        <end position="100"/>
    </location>
</feature>
<dbReference type="Gene3D" id="3.30.710.10">
    <property type="entry name" value="Potassium Channel Kv1.1, Chain A"/>
    <property type="match status" value="1"/>
</dbReference>
<dbReference type="EMBL" id="GGYP01006245">
    <property type="protein sequence ID" value="MDE51016.1"/>
    <property type="molecule type" value="Transcribed_RNA"/>
</dbReference>
<dbReference type="GO" id="GO:0051260">
    <property type="term" value="P:protein homooligomerization"/>
    <property type="evidence" value="ECO:0007669"/>
    <property type="project" value="InterPro"/>
</dbReference>